<protein>
    <submittedName>
        <fullName evidence="2">Toll/interleukin-1 receptor domain-containing protein</fullName>
    </submittedName>
</protein>
<evidence type="ECO:0000313" key="3">
    <source>
        <dbReference type="Proteomes" id="UP000664698"/>
    </source>
</evidence>
<proteinExistence type="predicted"/>
<dbReference type="EMBL" id="JAFKCW010000001">
    <property type="protein sequence ID" value="MBN7799238.1"/>
    <property type="molecule type" value="Genomic_DNA"/>
</dbReference>
<feature type="domain" description="TIR" evidence="1">
    <location>
        <begin position="114"/>
        <end position="243"/>
    </location>
</feature>
<reference evidence="2 3" key="1">
    <citation type="submission" date="2021-03" db="EMBL/GenBank/DDBJ databases">
        <title>novel species isolated from a fishpond in China.</title>
        <authorList>
            <person name="Lu H."/>
            <person name="Cai Z."/>
        </authorList>
    </citation>
    <scope>NUCLEOTIDE SEQUENCE [LARGE SCALE GENOMIC DNA]</scope>
    <source>
        <strain evidence="2 3">JCM 31546</strain>
    </source>
</reference>
<keyword evidence="3" id="KW-1185">Reference proteome</keyword>
<name>A0ABS3BJA5_9BACT</name>
<keyword evidence="2" id="KW-0675">Receptor</keyword>
<comment type="caution">
    <text evidence="2">The sequence shown here is derived from an EMBL/GenBank/DDBJ whole genome shotgun (WGS) entry which is preliminary data.</text>
</comment>
<dbReference type="Gene3D" id="3.40.50.10140">
    <property type="entry name" value="Toll/interleukin-1 receptor homology (TIR) domain"/>
    <property type="match status" value="1"/>
</dbReference>
<dbReference type="InterPro" id="IPR035897">
    <property type="entry name" value="Toll_tir_struct_dom_sf"/>
</dbReference>
<dbReference type="InterPro" id="IPR000157">
    <property type="entry name" value="TIR_dom"/>
</dbReference>
<evidence type="ECO:0000313" key="2">
    <source>
        <dbReference type="EMBL" id="MBN7799238.1"/>
    </source>
</evidence>
<dbReference type="Proteomes" id="UP000664698">
    <property type="component" value="Unassembled WGS sequence"/>
</dbReference>
<accession>A0ABS3BJA5</accession>
<organism evidence="2 3">
    <name type="scientific">Algoriphagus aestuariicola</name>
    <dbReference type="NCBI Taxonomy" id="1852016"/>
    <lineage>
        <taxon>Bacteria</taxon>
        <taxon>Pseudomonadati</taxon>
        <taxon>Bacteroidota</taxon>
        <taxon>Cytophagia</taxon>
        <taxon>Cytophagales</taxon>
        <taxon>Cyclobacteriaceae</taxon>
        <taxon>Algoriphagus</taxon>
    </lineage>
</organism>
<dbReference type="SUPFAM" id="SSF52200">
    <property type="entry name" value="Toll/Interleukin receptor TIR domain"/>
    <property type="match status" value="1"/>
</dbReference>
<dbReference type="Pfam" id="PF13676">
    <property type="entry name" value="TIR_2"/>
    <property type="match status" value="1"/>
</dbReference>
<dbReference type="RefSeq" id="WP_206567242.1">
    <property type="nucleotide sequence ID" value="NZ_JAFKCW010000001.1"/>
</dbReference>
<dbReference type="PROSITE" id="PS50104">
    <property type="entry name" value="TIR"/>
    <property type="match status" value="1"/>
</dbReference>
<sequence length="273" mass="31428">MTKNIEDLKWSLEQIPSLRDGTYSDAKFENWKKKTLRTIKKLFGNESDELMDFRNIRYWYMFSNIYIDKMPKAEYEKKNLQNGLEKAGLLLTDLIEEAKNSPSVHQAPSLTPITEKKVFISHSSKDNEIGKEVVNMLQLIGVKHSQIFYTSAAGYGVPLGKDWVETLKSEVSRDGVVISLLSRHYFTSQICLLEMGATWVLSKLHVPVLIPPLTYDETNGVINTTQGFQILDRLKWSSLKRDLEKLFDLEPLDGDKWEPQRDAIISRIEKLLS</sequence>
<evidence type="ECO:0000259" key="1">
    <source>
        <dbReference type="PROSITE" id="PS50104"/>
    </source>
</evidence>
<gene>
    <name evidence="2" type="ORF">J0A67_00115</name>
</gene>